<evidence type="ECO:0008006" key="3">
    <source>
        <dbReference type="Google" id="ProtNLM"/>
    </source>
</evidence>
<evidence type="ECO:0000313" key="1">
    <source>
        <dbReference type="EMBL" id="TQM41980.1"/>
    </source>
</evidence>
<comment type="caution">
    <text evidence="1">The sequence shown here is derived from an EMBL/GenBank/DDBJ whole genome shotgun (WGS) entry which is preliminary data.</text>
</comment>
<gene>
    <name evidence="1" type="ORF">BC670_2999</name>
</gene>
<dbReference type="InterPro" id="IPR016024">
    <property type="entry name" value="ARM-type_fold"/>
</dbReference>
<evidence type="ECO:0000313" key="2">
    <source>
        <dbReference type="Proteomes" id="UP000320773"/>
    </source>
</evidence>
<organism evidence="1 2">
    <name type="scientific">Flavobacterium branchiophilum</name>
    <dbReference type="NCBI Taxonomy" id="55197"/>
    <lineage>
        <taxon>Bacteria</taxon>
        <taxon>Pseudomonadati</taxon>
        <taxon>Bacteroidota</taxon>
        <taxon>Flavobacteriia</taxon>
        <taxon>Flavobacteriales</taxon>
        <taxon>Flavobacteriaceae</taxon>
        <taxon>Flavobacterium</taxon>
    </lineage>
</organism>
<name>A0A543G7B3_9FLAO</name>
<dbReference type="PROSITE" id="PS51257">
    <property type="entry name" value="PROKAR_LIPOPROTEIN"/>
    <property type="match status" value="1"/>
</dbReference>
<dbReference type="Proteomes" id="UP000320773">
    <property type="component" value="Unassembled WGS sequence"/>
</dbReference>
<reference evidence="1 2" key="1">
    <citation type="submission" date="2019-06" db="EMBL/GenBank/DDBJ databases">
        <title>Genomic Encyclopedia of Archaeal and Bacterial Type Strains, Phase II (KMG-II): from individual species to whole genera.</title>
        <authorList>
            <person name="Goeker M."/>
        </authorList>
    </citation>
    <scope>NUCLEOTIDE SEQUENCE [LARGE SCALE GENOMIC DNA]</scope>
    <source>
        <strain evidence="1 2">DSM 24789</strain>
    </source>
</reference>
<protein>
    <recommendedName>
        <fullName evidence="3">Lipoprotein</fullName>
    </recommendedName>
</protein>
<dbReference type="RefSeq" id="WP_089081222.1">
    <property type="nucleotide sequence ID" value="NZ_VFPJ01000001.1"/>
</dbReference>
<dbReference type="SUPFAM" id="SSF48371">
    <property type="entry name" value="ARM repeat"/>
    <property type="match status" value="1"/>
</dbReference>
<dbReference type="EMBL" id="VFPJ01000001">
    <property type="protein sequence ID" value="TQM41980.1"/>
    <property type="molecule type" value="Genomic_DNA"/>
</dbReference>
<proteinExistence type="predicted"/>
<sequence length="344" mass="41042">MKKITYIFIISILFSCGREKPYPNKISDFRTELQIHLKKLASEKKLPSSDTIARNYIKKNCTKEELLKLLKCENPIIRVIAYRTLVNKNDKDYFKVLLGHLNDTTKVTWWYYEDACDDFMVSDLLIRKAEDSRKLTQTEKKVLVDSVLMRHPYLKVSNWMLQDIEPNEKYYSIIKQRSNVKTDRCGEQLGACYALSKFKKTTDVKLLKNVFLNSDKDCVEWIFKSIENFPNNEFFPILQKYYEKSIVNKLSPDENVSDELLYFCRAIAAYKNKEGLKMLEYIEKNNTYINKPYWPPYNKRYVFKAINKFKSPIYSKLLDKIRPTLNNEEMKHIFEPEYDEIKTW</sequence>
<accession>A0A543G7B3</accession>
<dbReference type="AlphaFoldDB" id="A0A543G7B3"/>